<evidence type="ECO:0000256" key="2">
    <source>
        <dbReference type="ARBA" id="ARBA00023043"/>
    </source>
</evidence>
<dbReference type="eggNOG" id="KOG4177">
    <property type="taxonomic scope" value="Eukaryota"/>
</dbReference>
<protein>
    <recommendedName>
        <fullName evidence="6">F-box domain-containing protein</fullName>
    </recommendedName>
</protein>
<reference evidence="4" key="2">
    <citation type="submission" date="2024-10" db="UniProtKB">
        <authorList>
            <consortium name="EnsemblProtists"/>
        </authorList>
    </citation>
    <scope>IDENTIFICATION</scope>
</reference>
<dbReference type="KEGG" id="ehx:EMIHUDRAFT_244275"/>
<evidence type="ECO:0000256" key="1">
    <source>
        <dbReference type="ARBA" id="ARBA00022737"/>
    </source>
</evidence>
<dbReference type="GeneID" id="17263362"/>
<dbReference type="HOGENOM" id="CLU_1144352_0_0_1"/>
<dbReference type="Gene3D" id="1.25.40.20">
    <property type="entry name" value="Ankyrin repeat-containing domain"/>
    <property type="match status" value="1"/>
</dbReference>
<dbReference type="InterPro" id="IPR036770">
    <property type="entry name" value="Ankyrin_rpt-contain_sf"/>
</dbReference>
<reference evidence="5" key="1">
    <citation type="journal article" date="2013" name="Nature">
        <title>Pan genome of the phytoplankton Emiliania underpins its global distribution.</title>
        <authorList>
            <person name="Read B.A."/>
            <person name="Kegel J."/>
            <person name="Klute M.J."/>
            <person name="Kuo A."/>
            <person name="Lefebvre S.C."/>
            <person name="Maumus F."/>
            <person name="Mayer C."/>
            <person name="Miller J."/>
            <person name="Monier A."/>
            <person name="Salamov A."/>
            <person name="Young J."/>
            <person name="Aguilar M."/>
            <person name="Claverie J.M."/>
            <person name="Frickenhaus S."/>
            <person name="Gonzalez K."/>
            <person name="Herman E.K."/>
            <person name="Lin Y.C."/>
            <person name="Napier J."/>
            <person name="Ogata H."/>
            <person name="Sarno A.F."/>
            <person name="Shmutz J."/>
            <person name="Schroeder D."/>
            <person name="de Vargas C."/>
            <person name="Verret F."/>
            <person name="von Dassow P."/>
            <person name="Valentin K."/>
            <person name="Van de Peer Y."/>
            <person name="Wheeler G."/>
            <person name="Dacks J.B."/>
            <person name="Delwiche C.F."/>
            <person name="Dyhrman S.T."/>
            <person name="Glockner G."/>
            <person name="John U."/>
            <person name="Richards T."/>
            <person name="Worden A.Z."/>
            <person name="Zhang X."/>
            <person name="Grigoriev I.V."/>
            <person name="Allen A.E."/>
            <person name="Bidle K."/>
            <person name="Borodovsky M."/>
            <person name="Bowler C."/>
            <person name="Brownlee C."/>
            <person name="Cock J.M."/>
            <person name="Elias M."/>
            <person name="Gladyshev V.N."/>
            <person name="Groth M."/>
            <person name="Guda C."/>
            <person name="Hadaegh A."/>
            <person name="Iglesias-Rodriguez M.D."/>
            <person name="Jenkins J."/>
            <person name="Jones B.M."/>
            <person name="Lawson T."/>
            <person name="Leese F."/>
            <person name="Lindquist E."/>
            <person name="Lobanov A."/>
            <person name="Lomsadze A."/>
            <person name="Malik S.B."/>
            <person name="Marsh M.E."/>
            <person name="Mackinder L."/>
            <person name="Mock T."/>
            <person name="Mueller-Roeber B."/>
            <person name="Pagarete A."/>
            <person name="Parker M."/>
            <person name="Probert I."/>
            <person name="Quesneville H."/>
            <person name="Raines C."/>
            <person name="Rensing S.A."/>
            <person name="Riano-Pachon D.M."/>
            <person name="Richier S."/>
            <person name="Rokitta S."/>
            <person name="Shiraiwa Y."/>
            <person name="Soanes D.M."/>
            <person name="van der Giezen M."/>
            <person name="Wahlund T.M."/>
            <person name="Williams B."/>
            <person name="Wilson W."/>
            <person name="Wolfe G."/>
            <person name="Wurch L.L."/>
        </authorList>
    </citation>
    <scope>NUCLEOTIDE SEQUENCE</scope>
</reference>
<dbReference type="SMART" id="SM00248">
    <property type="entry name" value="ANK"/>
    <property type="match status" value="2"/>
</dbReference>
<sequence length="243" mass="26047">MLVLQNGPLLPLELLGNLAIVHVELPNVLLLKIACLLDVDSLDNLAATCSTCRAVARSDDAADALVKHALPSFRWPTEAPLTCWFARCLCRTFQRLTQAADAADEGWNAVLWQASALGCEHGVLLALDRGAAIEYSGGRGNDEGTALWCAAKFRQYNVVKLLHGARANLEARGGVNTRSTPLWVAARQGHANVAELLLECGANALARSRNGNGHSVLDVAMQALANDRGDAEMADLVDMLRVM</sequence>
<dbReference type="PROSITE" id="PS50297">
    <property type="entry name" value="ANK_REP_REGION"/>
    <property type="match status" value="1"/>
</dbReference>
<dbReference type="PROSITE" id="PS50088">
    <property type="entry name" value="ANK_REPEAT"/>
    <property type="match status" value="1"/>
</dbReference>
<feature type="repeat" description="ANK" evidence="3">
    <location>
        <begin position="177"/>
        <end position="209"/>
    </location>
</feature>
<dbReference type="RefSeq" id="XP_005769647.1">
    <property type="nucleotide sequence ID" value="XM_005769590.1"/>
</dbReference>
<accession>A0A0D3J133</accession>
<dbReference type="InterPro" id="IPR002110">
    <property type="entry name" value="Ankyrin_rpt"/>
</dbReference>
<evidence type="ECO:0000256" key="3">
    <source>
        <dbReference type="PROSITE-ProRule" id="PRU00023"/>
    </source>
</evidence>
<dbReference type="PANTHER" id="PTHR24198">
    <property type="entry name" value="ANKYRIN REPEAT AND PROTEIN KINASE DOMAIN-CONTAINING PROTEIN"/>
    <property type="match status" value="1"/>
</dbReference>
<dbReference type="SUPFAM" id="SSF48403">
    <property type="entry name" value="Ankyrin repeat"/>
    <property type="match status" value="1"/>
</dbReference>
<proteinExistence type="predicted"/>
<dbReference type="CDD" id="cd09917">
    <property type="entry name" value="F-box_SF"/>
    <property type="match status" value="1"/>
</dbReference>
<keyword evidence="5" id="KW-1185">Reference proteome</keyword>
<evidence type="ECO:0000313" key="4">
    <source>
        <dbReference type="EnsemblProtists" id="EOD17218"/>
    </source>
</evidence>
<dbReference type="STRING" id="2903.R1C3S9"/>
<organism evidence="4 5">
    <name type="scientific">Emiliania huxleyi (strain CCMP1516)</name>
    <dbReference type="NCBI Taxonomy" id="280463"/>
    <lineage>
        <taxon>Eukaryota</taxon>
        <taxon>Haptista</taxon>
        <taxon>Haptophyta</taxon>
        <taxon>Prymnesiophyceae</taxon>
        <taxon>Isochrysidales</taxon>
        <taxon>Noelaerhabdaceae</taxon>
        <taxon>Emiliania</taxon>
    </lineage>
</organism>
<evidence type="ECO:0008006" key="6">
    <source>
        <dbReference type="Google" id="ProtNLM"/>
    </source>
</evidence>
<evidence type="ECO:0000313" key="5">
    <source>
        <dbReference type="Proteomes" id="UP000013827"/>
    </source>
</evidence>
<dbReference type="AlphaFoldDB" id="A0A0D3J133"/>
<dbReference type="PaxDb" id="2903-EOD17218"/>
<dbReference type="EnsemblProtists" id="EOD17218">
    <property type="protein sequence ID" value="EOD17218"/>
    <property type="gene ID" value="EMIHUDRAFT_244275"/>
</dbReference>
<keyword evidence="1" id="KW-0677">Repeat</keyword>
<name>A0A0D3J133_EMIH1</name>
<keyword evidence="2 3" id="KW-0040">ANK repeat</keyword>
<dbReference type="PANTHER" id="PTHR24198:SF165">
    <property type="entry name" value="ANKYRIN REPEAT-CONTAINING PROTEIN-RELATED"/>
    <property type="match status" value="1"/>
</dbReference>
<dbReference type="Pfam" id="PF00023">
    <property type="entry name" value="Ank"/>
    <property type="match status" value="2"/>
</dbReference>
<dbReference type="Proteomes" id="UP000013827">
    <property type="component" value="Unassembled WGS sequence"/>
</dbReference>